<dbReference type="AlphaFoldDB" id="A0A1T3NSX0"/>
<protein>
    <submittedName>
        <fullName evidence="1">Uncharacterized protein</fullName>
    </submittedName>
</protein>
<comment type="caution">
    <text evidence="1">The sequence shown here is derived from an EMBL/GenBank/DDBJ whole genome shotgun (WGS) entry which is preliminary data.</text>
</comment>
<keyword evidence="2" id="KW-1185">Reference proteome</keyword>
<dbReference type="EMBL" id="MWQN01000001">
    <property type="protein sequence ID" value="OPC79780.1"/>
    <property type="molecule type" value="Genomic_DNA"/>
</dbReference>
<accession>A0A1T3NSX0</accession>
<organism evidence="1 2">
    <name type="scientific">Embleya scabrispora</name>
    <dbReference type="NCBI Taxonomy" id="159449"/>
    <lineage>
        <taxon>Bacteria</taxon>
        <taxon>Bacillati</taxon>
        <taxon>Actinomycetota</taxon>
        <taxon>Actinomycetes</taxon>
        <taxon>Kitasatosporales</taxon>
        <taxon>Streptomycetaceae</taxon>
        <taxon>Embleya</taxon>
    </lineage>
</organism>
<evidence type="ECO:0000313" key="2">
    <source>
        <dbReference type="Proteomes" id="UP000190037"/>
    </source>
</evidence>
<evidence type="ECO:0000313" key="1">
    <source>
        <dbReference type="EMBL" id="OPC79780.1"/>
    </source>
</evidence>
<proteinExistence type="predicted"/>
<reference evidence="1 2" key="1">
    <citation type="submission" date="2017-03" db="EMBL/GenBank/DDBJ databases">
        <title>Draft genome sequence of Streptomyces scabrisporus NF3, endophyte isolated from Amphipterygium adstringens.</title>
        <authorList>
            <person name="Vazquez M."/>
            <person name="Ceapa C.D."/>
            <person name="Rodriguez Luna D."/>
            <person name="Sanchez Esquivel S."/>
        </authorList>
    </citation>
    <scope>NUCLEOTIDE SEQUENCE [LARGE SCALE GENOMIC DNA]</scope>
    <source>
        <strain evidence="1 2">NF3</strain>
    </source>
</reference>
<gene>
    <name evidence="1" type="ORF">B4N89_01415</name>
</gene>
<dbReference type="RefSeq" id="WP_078974049.1">
    <property type="nucleotide sequence ID" value="NZ_MWQN01000001.1"/>
</dbReference>
<name>A0A1T3NSX0_9ACTN</name>
<dbReference type="Proteomes" id="UP000190037">
    <property type="component" value="Unassembled WGS sequence"/>
</dbReference>
<sequence>MARDPYAWGDPIRGDRDRRSAALGGVIAEYEISAGILTVTMPKVVGIRTRTRLVNDDQPPARPRPGRMAGACSTVCAGYRAPPR</sequence>